<name>A0ABY4KKY4_9PSED</name>
<evidence type="ECO:0000313" key="4">
    <source>
        <dbReference type="Proteomes" id="UP000831189"/>
    </source>
</evidence>
<dbReference type="Gene3D" id="1.20.1050.10">
    <property type="match status" value="1"/>
</dbReference>
<dbReference type="InterPro" id="IPR050983">
    <property type="entry name" value="GST_Omega/HSP26"/>
</dbReference>
<dbReference type="InterPro" id="IPR004046">
    <property type="entry name" value="GST_C"/>
</dbReference>
<dbReference type="InterPro" id="IPR036282">
    <property type="entry name" value="Glutathione-S-Trfase_C_sf"/>
</dbReference>
<dbReference type="PANTHER" id="PTHR43968:SF6">
    <property type="entry name" value="GLUTATHIONE S-TRANSFERASE OMEGA"/>
    <property type="match status" value="1"/>
</dbReference>
<dbReference type="PROSITE" id="PS50405">
    <property type="entry name" value="GST_CTER"/>
    <property type="match status" value="1"/>
</dbReference>
<evidence type="ECO:0000313" key="3">
    <source>
        <dbReference type="EMBL" id="UPQ81474.1"/>
    </source>
</evidence>
<protein>
    <submittedName>
        <fullName evidence="3">Glutathione S-transferase family protein</fullName>
    </submittedName>
</protein>
<reference evidence="3 4" key="1">
    <citation type="submission" date="2022-04" db="EMBL/GenBank/DDBJ databases">
        <title>Pseudomonas knackmussii B09-2.</title>
        <authorList>
            <person name="Deng Y."/>
        </authorList>
    </citation>
    <scope>NUCLEOTIDE SEQUENCE [LARGE SCALE GENOMIC DNA]</scope>
    <source>
        <strain evidence="3 4">B09-2</strain>
    </source>
</reference>
<organism evidence="3 4">
    <name type="scientific">Pseudomonas knackmussii</name>
    <dbReference type="NCBI Taxonomy" id="65741"/>
    <lineage>
        <taxon>Bacteria</taxon>
        <taxon>Pseudomonadati</taxon>
        <taxon>Pseudomonadota</taxon>
        <taxon>Gammaproteobacteria</taxon>
        <taxon>Pseudomonadales</taxon>
        <taxon>Pseudomonadaceae</taxon>
        <taxon>Pseudomonas</taxon>
    </lineage>
</organism>
<evidence type="ECO:0000259" key="2">
    <source>
        <dbReference type="PROSITE" id="PS50405"/>
    </source>
</evidence>
<dbReference type="SFLD" id="SFLDS00019">
    <property type="entry name" value="Glutathione_Transferase_(cytos"/>
    <property type="match status" value="1"/>
</dbReference>
<keyword evidence="4" id="KW-1185">Reference proteome</keyword>
<evidence type="ECO:0000259" key="1">
    <source>
        <dbReference type="PROSITE" id="PS50404"/>
    </source>
</evidence>
<dbReference type="SUPFAM" id="SSF47616">
    <property type="entry name" value="GST C-terminal domain-like"/>
    <property type="match status" value="1"/>
</dbReference>
<dbReference type="Proteomes" id="UP000831189">
    <property type="component" value="Chromosome"/>
</dbReference>
<dbReference type="CDD" id="cd00299">
    <property type="entry name" value="GST_C_family"/>
    <property type="match status" value="1"/>
</dbReference>
<accession>A0ABY4KKY4</accession>
<dbReference type="InterPro" id="IPR036249">
    <property type="entry name" value="Thioredoxin-like_sf"/>
</dbReference>
<dbReference type="Gene3D" id="3.40.30.10">
    <property type="entry name" value="Glutaredoxin"/>
    <property type="match status" value="1"/>
</dbReference>
<dbReference type="PROSITE" id="PS50404">
    <property type="entry name" value="GST_NTER"/>
    <property type="match status" value="1"/>
</dbReference>
<sequence length="227" mass="25373">MSLTVFGAPLSPFVRKVRLCLLEKGLDYQLEVVMPFTPPDWYLQLNPLGRIPAMKDGELCLADSSVICQYLEDAYEQAPKLYGSTAVERAQVRWFEKYADYELAPLTTFGVFRNRVLKPSSGHACNEESVQAALTQKLPPHFDYLESQLGQKAFFLGDHVSMADIAFTCQLINMEHGGEVVDGERWPALAALYSRVKTRASVENVLPGEQRMAAKLIEMGKKATPPN</sequence>
<dbReference type="SUPFAM" id="SSF52833">
    <property type="entry name" value="Thioredoxin-like"/>
    <property type="match status" value="1"/>
</dbReference>
<feature type="domain" description="GST N-terminal" evidence="1">
    <location>
        <begin position="1"/>
        <end position="79"/>
    </location>
</feature>
<feature type="domain" description="GST C-terminal" evidence="2">
    <location>
        <begin position="85"/>
        <end position="216"/>
    </location>
</feature>
<proteinExistence type="predicted"/>
<dbReference type="InterPro" id="IPR040079">
    <property type="entry name" value="Glutathione_S-Trfase"/>
</dbReference>
<dbReference type="Pfam" id="PF13417">
    <property type="entry name" value="GST_N_3"/>
    <property type="match status" value="1"/>
</dbReference>
<dbReference type="InterPro" id="IPR004045">
    <property type="entry name" value="Glutathione_S-Trfase_N"/>
</dbReference>
<dbReference type="Pfam" id="PF14497">
    <property type="entry name" value="GST_C_3"/>
    <property type="match status" value="1"/>
</dbReference>
<dbReference type="EMBL" id="CP096208">
    <property type="protein sequence ID" value="UPQ81474.1"/>
    <property type="molecule type" value="Genomic_DNA"/>
</dbReference>
<dbReference type="PANTHER" id="PTHR43968">
    <property type="match status" value="1"/>
</dbReference>
<gene>
    <name evidence="3" type="ORF">M0M42_13760</name>
</gene>
<dbReference type="CDD" id="cd00570">
    <property type="entry name" value="GST_N_family"/>
    <property type="match status" value="1"/>
</dbReference>
<dbReference type="SFLD" id="SFLDG00358">
    <property type="entry name" value="Main_(cytGST)"/>
    <property type="match status" value="1"/>
</dbReference>
<dbReference type="InterPro" id="IPR010987">
    <property type="entry name" value="Glutathione-S-Trfase_C-like"/>
</dbReference>